<dbReference type="InterPro" id="IPR006029">
    <property type="entry name" value="Neurotrans-gated_channel_TM"/>
</dbReference>
<accession>A0A6P5A9S6</accession>
<evidence type="ECO:0000313" key="29">
    <source>
        <dbReference type="Proteomes" id="UP000515135"/>
    </source>
</evidence>
<evidence type="ECO:0000256" key="9">
    <source>
        <dbReference type="ARBA" id="ARBA00023136"/>
    </source>
</evidence>
<evidence type="ECO:0000256" key="24">
    <source>
        <dbReference type="ARBA" id="ARBA00079775"/>
    </source>
</evidence>
<keyword evidence="9 25" id="KW-0472">Membrane</keyword>
<keyword evidence="4 25" id="KW-0812">Transmembrane</keyword>
<evidence type="ECO:0000256" key="25">
    <source>
        <dbReference type="RuleBase" id="RU000687"/>
    </source>
</evidence>
<dbReference type="InterPro" id="IPR018000">
    <property type="entry name" value="Neurotransmitter_ion_chnl_CS"/>
</dbReference>
<evidence type="ECO:0000256" key="3">
    <source>
        <dbReference type="ARBA" id="ARBA00022475"/>
    </source>
</evidence>
<dbReference type="NCBIfam" id="TIGR00860">
    <property type="entry name" value="LIC"/>
    <property type="match status" value="1"/>
</dbReference>
<dbReference type="InterPro" id="IPR036734">
    <property type="entry name" value="Neur_chan_lig-bd_sf"/>
</dbReference>
<dbReference type="Pfam" id="PF02931">
    <property type="entry name" value="Neur_chan_LBD"/>
    <property type="match status" value="1"/>
</dbReference>
<dbReference type="InterPro" id="IPR036719">
    <property type="entry name" value="Neuro-gated_channel_TM_sf"/>
</dbReference>
<dbReference type="InterPro" id="IPR006201">
    <property type="entry name" value="Neur_channel"/>
</dbReference>
<evidence type="ECO:0000256" key="12">
    <source>
        <dbReference type="ARBA" id="ARBA00023173"/>
    </source>
</evidence>
<evidence type="ECO:0000256" key="23">
    <source>
        <dbReference type="ARBA" id="ARBA00070417"/>
    </source>
</evidence>
<feature type="transmembrane region" description="Helical" evidence="25">
    <location>
        <begin position="465"/>
        <end position="484"/>
    </location>
</feature>
<dbReference type="Gene3D" id="2.70.170.10">
    <property type="entry name" value="Neurotransmitter-gated ion-channel ligand-binding domain"/>
    <property type="match status" value="1"/>
</dbReference>
<dbReference type="PRINTS" id="PR00253">
    <property type="entry name" value="GABAARECEPTR"/>
</dbReference>
<evidence type="ECO:0000256" key="6">
    <source>
        <dbReference type="ARBA" id="ARBA00022989"/>
    </source>
</evidence>
<dbReference type="AlphaFoldDB" id="A0A6P5A9S6"/>
<evidence type="ECO:0000256" key="14">
    <source>
        <dbReference type="ARBA" id="ARBA00023214"/>
    </source>
</evidence>
<keyword evidence="16" id="KW-1071">Ligand-gated ion channel</keyword>
<evidence type="ECO:0000256" key="2">
    <source>
        <dbReference type="ARBA" id="ARBA00022448"/>
    </source>
</evidence>
<comment type="similarity">
    <text evidence="21">Belongs to the ligand-gated ion channel (TC 1.A.9) family. Gamma-aminobutyric acid receptor (TC 1.A.9.5) subfamily. GABRP sub-subfamily.</text>
</comment>
<keyword evidence="11" id="KW-0675">Receptor</keyword>
<evidence type="ECO:0000256" key="26">
    <source>
        <dbReference type="SAM" id="MobiDB-lite"/>
    </source>
</evidence>
<proteinExistence type="inferred from homology"/>
<dbReference type="Pfam" id="PF02932">
    <property type="entry name" value="Neur_chan_memb"/>
    <property type="match status" value="1"/>
</dbReference>
<keyword evidence="15" id="KW-0628">Postsynaptic cell membrane</keyword>
<name>A0A6P5A9S6_BRABE</name>
<dbReference type="InterPro" id="IPR006202">
    <property type="entry name" value="Neur_chan_lig-bd"/>
</dbReference>
<dbReference type="SUPFAM" id="SSF90112">
    <property type="entry name" value="Neurotransmitter-gated ion-channel transmembrane pore"/>
    <property type="match status" value="1"/>
</dbReference>
<evidence type="ECO:0000256" key="11">
    <source>
        <dbReference type="ARBA" id="ARBA00023170"/>
    </source>
</evidence>
<evidence type="ECO:0000259" key="28">
    <source>
        <dbReference type="Pfam" id="PF02932"/>
    </source>
</evidence>
<keyword evidence="2 25" id="KW-0813">Transport</keyword>
<dbReference type="CDD" id="cd19049">
    <property type="entry name" value="LGIC_TM_anion"/>
    <property type="match status" value="1"/>
</dbReference>
<feature type="domain" description="Neurotransmitter-gated ion-channel ligand-binding" evidence="27">
    <location>
        <begin position="55"/>
        <end position="254"/>
    </location>
</feature>
<evidence type="ECO:0000256" key="10">
    <source>
        <dbReference type="ARBA" id="ARBA00023157"/>
    </source>
</evidence>
<comment type="subunit">
    <text evidence="22">Heteropentamer, formed by a combination of alpha (GABRA1-6), beta (GABRB1-3), gamma (GABRG1-3), delta (GABRD), epsilon (GABRE), rho (GABRR1-3), pi (GABRP) and theta (GABRQ) chains, each subunit exhibiting distinct physiological and pharmacological properties.</text>
</comment>
<evidence type="ECO:0000256" key="17">
    <source>
        <dbReference type="ARBA" id="ARBA00023303"/>
    </source>
</evidence>
<dbReference type="SUPFAM" id="SSF63712">
    <property type="entry name" value="Nicotinic receptor ligand binding domain-like"/>
    <property type="match status" value="1"/>
</dbReference>
<feature type="transmembrane region" description="Helical" evidence="25">
    <location>
        <begin position="255"/>
        <end position="279"/>
    </location>
</feature>
<keyword evidence="17 25" id="KW-0407">Ion channel</keyword>
<reference evidence="30" key="1">
    <citation type="submission" date="2025-08" db="UniProtKB">
        <authorList>
            <consortium name="RefSeq"/>
        </authorList>
    </citation>
    <scope>IDENTIFICATION</scope>
    <source>
        <tissue evidence="30">Gonad</tissue>
    </source>
</reference>
<dbReference type="Gene3D" id="1.20.58.390">
    <property type="entry name" value="Neurotransmitter-gated ion-channel transmembrane domain"/>
    <property type="match status" value="1"/>
</dbReference>
<evidence type="ECO:0000256" key="21">
    <source>
        <dbReference type="ARBA" id="ARBA00061437"/>
    </source>
</evidence>
<keyword evidence="14" id="KW-0868">Chloride</keyword>
<keyword evidence="13" id="KW-0325">Glycoprotein</keyword>
<feature type="transmembrane region" description="Helical" evidence="25">
    <location>
        <begin position="285"/>
        <end position="305"/>
    </location>
</feature>
<keyword evidence="12" id="KW-0869">Chloride channel</keyword>
<comment type="catalytic activity">
    <reaction evidence="18">
        <text>chloride(in) = chloride(out)</text>
        <dbReference type="Rhea" id="RHEA:29823"/>
        <dbReference type="ChEBI" id="CHEBI:17996"/>
    </reaction>
</comment>
<protein>
    <recommendedName>
        <fullName evidence="23">Gamma-aminobutyric acid receptor subunit pi</fullName>
    </recommendedName>
    <alternativeName>
        <fullName evidence="24">GABA(A) receptor subunit pi</fullName>
    </alternativeName>
</protein>
<dbReference type="InterPro" id="IPR006028">
    <property type="entry name" value="GABAA/Glycine_rcpt"/>
</dbReference>
<dbReference type="GO" id="GO:0045211">
    <property type="term" value="C:postsynaptic membrane"/>
    <property type="evidence" value="ECO:0007669"/>
    <property type="project" value="UniProtKB-SubCell"/>
</dbReference>
<dbReference type="RefSeq" id="XP_019646368.1">
    <property type="nucleotide sequence ID" value="XM_019790809.1"/>
</dbReference>
<evidence type="ECO:0000256" key="8">
    <source>
        <dbReference type="ARBA" id="ARBA00023065"/>
    </source>
</evidence>
<keyword evidence="5" id="KW-0732">Signal</keyword>
<sequence length="491" mass="55665">METLPARRAGAQVLVLLAIIRFKFFHNISNVFSRLCVRADDHGAIESPSTIDHMLASRGYDRHLRPNFGGAPVVVRVSMSIASIDQVSEVNMDYMVTIFLRQYWQDNRLAFEDIDANLTLDGRLSDRLWVPDLFIPNSKQAFLHKVTVDNKLLRLHPDGTVLYGQRITAKVSCNMDLRNYPLDEQNCTLQYESYGYTTQDVLFLWKDGNASIHGLEDIEIAQFDIGGFTTSENHGYYETGEYPRLTFSFRLHRNVVFIILQTYVPAILLVISSWVSFFINPEAVPARVTLGITTVLTMTTLSSAAKESLPKISYIKAIDVYLAMCFFFVFAALLEYAIVNFSSVGIAKKQASLQGQQGQSECHVCRCHDVEARVGGLNGVSSQHTLRVDIVNEATQKEVTSHGPFLTSQPGFAETPRREDTGMDDGDDSKQRSTFAGAVSTMLHHLYGRRPQIKNSNNIDKYSRVMFPTLFIALNFVYWSVYMYRRHYFVF</sequence>
<dbReference type="PANTHER" id="PTHR18945">
    <property type="entry name" value="NEUROTRANSMITTER GATED ION CHANNEL"/>
    <property type="match status" value="1"/>
</dbReference>
<evidence type="ECO:0000256" key="4">
    <source>
        <dbReference type="ARBA" id="ARBA00022692"/>
    </source>
</evidence>
<feature type="region of interest" description="Disordered" evidence="26">
    <location>
        <begin position="410"/>
        <end position="431"/>
    </location>
</feature>
<dbReference type="InterPro" id="IPR038050">
    <property type="entry name" value="Neuro_actylchol_rec"/>
</dbReference>
<evidence type="ECO:0000256" key="15">
    <source>
        <dbReference type="ARBA" id="ARBA00023257"/>
    </source>
</evidence>
<keyword evidence="8 25" id="KW-0406">Ion transport</keyword>
<evidence type="ECO:0000313" key="30">
    <source>
        <dbReference type="RefSeq" id="XP_019646368.1"/>
    </source>
</evidence>
<keyword evidence="10" id="KW-1015">Disulfide bond</keyword>
<dbReference type="Proteomes" id="UP000515135">
    <property type="component" value="Unplaced"/>
</dbReference>
<evidence type="ECO:0000256" key="5">
    <source>
        <dbReference type="ARBA" id="ARBA00022729"/>
    </source>
</evidence>
<dbReference type="CDD" id="cd18990">
    <property type="entry name" value="LGIC_ECD_GABAAR"/>
    <property type="match status" value="1"/>
</dbReference>
<evidence type="ECO:0000256" key="18">
    <source>
        <dbReference type="ARBA" id="ARBA00024167"/>
    </source>
</evidence>
<dbReference type="KEGG" id="bbel:109486902"/>
<dbReference type="PROSITE" id="PS00236">
    <property type="entry name" value="NEUROTR_ION_CHANNEL"/>
    <property type="match status" value="1"/>
</dbReference>
<keyword evidence="3" id="KW-1003">Cell membrane</keyword>
<feature type="transmembrane region" description="Helical" evidence="25">
    <location>
        <begin position="317"/>
        <end position="339"/>
    </location>
</feature>
<keyword evidence="7" id="KW-0770">Synapse</keyword>
<dbReference type="GO" id="GO:0022851">
    <property type="term" value="F:GABA-gated chloride ion channel activity"/>
    <property type="evidence" value="ECO:0007669"/>
    <property type="project" value="UniProtKB-ARBA"/>
</dbReference>
<dbReference type="PRINTS" id="PR01160">
    <property type="entry name" value="GABAARBETA"/>
</dbReference>
<comment type="subcellular location">
    <subcellularLocation>
        <location evidence="1">Apical cell membrane</location>
        <topology evidence="1">Multi-pass membrane protein</topology>
    </subcellularLocation>
    <subcellularLocation>
        <location evidence="19">Postsynaptic cell membrane</location>
        <topology evidence="19">Multi-pass membrane protein</topology>
    </subcellularLocation>
</comment>
<keyword evidence="6 25" id="KW-1133">Transmembrane helix</keyword>
<evidence type="ECO:0000256" key="22">
    <source>
        <dbReference type="ARBA" id="ARBA00064898"/>
    </source>
</evidence>
<evidence type="ECO:0000256" key="16">
    <source>
        <dbReference type="ARBA" id="ARBA00023286"/>
    </source>
</evidence>
<dbReference type="GO" id="GO:0034707">
    <property type="term" value="C:chloride channel complex"/>
    <property type="evidence" value="ECO:0007669"/>
    <property type="project" value="UniProtKB-KW"/>
</dbReference>
<feature type="domain" description="Neurotransmitter-gated ion-channel transmembrane" evidence="28">
    <location>
        <begin position="262"/>
        <end position="479"/>
    </location>
</feature>
<evidence type="ECO:0000256" key="1">
    <source>
        <dbReference type="ARBA" id="ARBA00004424"/>
    </source>
</evidence>
<evidence type="ECO:0000256" key="7">
    <source>
        <dbReference type="ARBA" id="ARBA00023018"/>
    </source>
</evidence>
<evidence type="ECO:0000256" key="20">
    <source>
        <dbReference type="ARBA" id="ARBA00059554"/>
    </source>
</evidence>
<gene>
    <name evidence="30" type="primary">LOC109486902</name>
</gene>
<organism evidence="29 30">
    <name type="scientific">Branchiostoma belcheri</name>
    <name type="common">Amphioxus</name>
    <dbReference type="NCBI Taxonomy" id="7741"/>
    <lineage>
        <taxon>Eukaryota</taxon>
        <taxon>Metazoa</taxon>
        <taxon>Chordata</taxon>
        <taxon>Cephalochordata</taxon>
        <taxon>Leptocardii</taxon>
        <taxon>Amphioxiformes</taxon>
        <taxon>Branchiostomatidae</taxon>
        <taxon>Branchiostoma</taxon>
    </lineage>
</organism>
<dbReference type="OrthoDB" id="8890589at2759"/>
<dbReference type="GO" id="GO:0004890">
    <property type="term" value="F:GABA-A receptor activity"/>
    <property type="evidence" value="ECO:0007669"/>
    <property type="project" value="InterPro"/>
</dbReference>
<comment type="function">
    <text evidence="20">Pi subunit of the heteropentameric ligand-gated chloride channel gated by gamma-aminobutyric acid (GABA). GABA-gated chloride channels, also named GABA(A) receptors (GABAAR), consist of five subunits arranged around a central pore and contain GABA active binding site(s) located at the alpha and beta subunit interfaces. When activated by GABA, GABAARs selectively allow the flow of chloride anions across the cell membrane down their electrochemical gradient. Pi-containing GABAARs are mostly located in peripheral tissues. In the uterus, pi subunits modulate uterus contraction by altering the sensitivity of GABAARs to pregnanolone. In the lungs, pi-containing GABAARs contribute to pulmonary fluid transport via luminal secretion of chloride.</text>
</comment>
<evidence type="ECO:0000256" key="13">
    <source>
        <dbReference type="ARBA" id="ARBA00023180"/>
    </source>
</evidence>
<dbReference type="GO" id="GO:0016324">
    <property type="term" value="C:apical plasma membrane"/>
    <property type="evidence" value="ECO:0007669"/>
    <property type="project" value="UniProtKB-SubCell"/>
</dbReference>
<evidence type="ECO:0000259" key="27">
    <source>
        <dbReference type="Pfam" id="PF02931"/>
    </source>
</evidence>
<dbReference type="GeneID" id="109486902"/>
<keyword evidence="29" id="KW-1185">Reference proteome</keyword>
<evidence type="ECO:0000256" key="19">
    <source>
        <dbReference type="ARBA" id="ARBA00034104"/>
    </source>
</evidence>
<dbReference type="FunFam" id="2.70.170.10:FF:000011">
    <property type="entry name" value="Gamma-aminobutyric acid receptor subunit pi isoform X1"/>
    <property type="match status" value="1"/>
</dbReference>
<dbReference type="InterPro" id="IPR002289">
    <property type="entry name" value="GABAAb_rcpt"/>
</dbReference>
<dbReference type="PRINTS" id="PR00252">
    <property type="entry name" value="NRIONCHANNEL"/>
</dbReference>